<feature type="domain" description="RNA polymerase Rpb2" evidence="10">
    <location>
        <begin position="1270"/>
        <end position="1344"/>
    </location>
</feature>
<dbReference type="Pfam" id="PF04561">
    <property type="entry name" value="RNA_pol_Rpb2_2"/>
    <property type="match status" value="2"/>
</dbReference>
<dbReference type="Gene3D" id="2.40.270.10">
    <property type="entry name" value="DNA-directed RNA polymerase, subunit 2, domain 6"/>
    <property type="match status" value="2"/>
</dbReference>
<keyword evidence="3 6" id="KW-0548">Nucleotidyltransferase</keyword>
<dbReference type="PANTHER" id="PTHR20856">
    <property type="entry name" value="DNA-DIRECTED RNA POLYMERASE I SUBUNIT 2"/>
    <property type="match status" value="1"/>
</dbReference>
<dbReference type="Gene3D" id="2.40.50.100">
    <property type="match status" value="1"/>
</dbReference>
<dbReference type="InterPro" id="IPR007644">
    <property type="entry name" value="RNA_pol_bsu_protrusion"/>
</dbReference>
<dbReference type="GO" id="GO:0006351">
    <property type="term" value="P:DNA-templated transcription"/>
    <property type="evidence" value="ECO:0007669"/>
    <property type="project" value="UniProtKB-UniRule"/>
</dbReference>
<dbReference type="FunFam" id="3.90.1110.10:FF:000004">
    <property type="entry name" value="DNA-directed RNA polymerase subunit beta"/>
    <property type="match status" value="1"/>
</dbReference>
<dbReference type="EC" id="2.7.7.6" evidence="6 8"/>
<dbReference type="FunFam" id="3.90.1100.10:FF:000002">
    <property type="entry name" value="DNA-directed RNA polymerase subunit beta"/>
    <property type="match status" value="1"/>
</dbReference>
<reference evidence="15 16" key="1">
    <citation type="journal article" date="2010" name="BMC Genomics">
        <title>Unprecedented loss of ammonia assimilation capability in a urease-encoding bacterial mutualist.</title>
        <authorList>
            <person name="Williams L.E."/>
            <person name="Wernegreen J.J."/>
        </authorList>
    </citation>
    <scope>NUCLEOTIDE SEQUENCE [LARGE SCALE GENOMIC DNA]</scope>
    <source>
        <strain evidence="15 16">BVAF</strain>
    </source>
</reference>
<dbReference type="FunFam" id="2.40.270.10:FF:000003">
    <property type="entry name" value="DNA-directed RNA polymerase subunit beta"/>
    <property type="match status" value="1"/>
</dbReference>
<keyword evidence="1 6" id="KW-0240">DNA-directed RNA polymerase</keyword>
<evidence type="ECO:0000259" key="11">
    <source>
        <dbReference type="Pfam" id="PF04561"/>
    </source>
</evidence>
<dbReference type="GO" id="GO:0000428">
    <property type="term" value="C:DNA-directed RNA polymerase complex"/>
    <property type="evidence" value="ECO:0007669"/>
    <property type="project" value="UniProtKB-KW"/>
</dbReference>
<dbReference type="Pfam" id="PF10385">
    <property type="entry name" value="RNA_pol_Rpb2_45"/>
    <property type="match status" value="1"/>
</dbReference>
<dbReference type="FunFam" id="3.90.1110.10:FF:000001">
    <property type="entry name" value="DNA-directed RNA polymerase subunit beta"/>
    <property type="match status" value="1"/>
</dbReference>
<feature type="domain" description="RNA polymerase Rpb2" evidence="11">
    <location>
        <begin position="154"/>
        <end position="225"/>
    </location>
</feature>
<feature type="domain" description="RNA polymerase beta subunit protrusion" evidence="12">
    <location>
        <begin position="27"/>
        <end position="502"/>
    </location>
</feature>
<evidence type="ECO:0000259" key="12">
    <source>
        <dbReference type="Pfam" id="PF04563"/>
    </source>
</evidence>
<evidence type="ECO:0000256" key="1">
    <source>
        <dbReference type="ARBA" id="ARBA00022478"/>
    </source>
</evidence>
<dbReference type="STRING" id="859654.BVAF_559"/>
<dbReference type="InterPro" id="IPR007641">
    <property type="entry name" value="RNA_pol_Rpb2_7"/>
</dbReference>
<dbReference type="InterPro" id="IPR019462">
    <property type="entry name" value="DNA-dir_RNA_pol_bsu_external_1"/>
</dbReference>
<evidence type="ECO:0000256" key="5">
    <source>
        <dbReference type="ARBA" id="ARBA00048552"/>
    </source>
</evidence>
<feature type="domain" description="DNA-directed RNA polymerase subunit 2 hybrid-binding" evidence="9">
    <location>
        <begin position="720"/>
        <end position="1268"/>
    </location>
</feature>
<evidence type="ECO:0000256" key="6">
    <source>
        <dbReference type="HAMAP-Rule" id="MF_01321"/>
    </source>
</evidence>
<keyword evidence="16" id="KW-1185">Reference proteome</keyword>
<feature type="domain" description="RNA polymerase Rpb2" evidence="13">
    <location>
        <begin position="516"/>
        <end position="583"/>
    </location>
</feature>
<evidence type="ECO:0000259" key="9">
    <source>
        <dbReference type="Pfam" id="PF00562"/>
    </source>
</evidence>
<dbReference type="GO" id="GO:0032549">
    <property type="term" value="F:ribonucleoside binding"/>
    <property type="evidence" value="ECO:0007669"/>
    <property type="project" value="InterPro"/>
</dbReference>
<evidence type="ECO:0000256" key="3">
    <source>
        <dbReference type="ARBA" id="ARBA00022695"/>
    </source>
</evidence>
<dbReference type="Pfam" id="PF00562">
    <property type="entry name" value="RNA_pol_Rpb2_6"/>
    <property type="match status" value="1"/>
</dbReference>
<dbReference type="PROSITE" id="PS01166">
    <property type="entry name" value="RNA_POL_BETA"/>
    <property type="match status" value="1"/>
</dbReference>
<dbReference type="FunFam" id="2.40.50.100:FF:000006">
    <property type="entry name" value="DNA-directed RNA polymerase subunit beta"/>
    <property type="match status" value="1"/>
</dbReference>
<dbReference type="InterPro" id="IPR007645">
    <property type="entry name" value="RNA_pol_Rpb2_3"/>
</dbReference>
<comment type="subunit">
    <text evidence="6 8">The RNAP catalytic core consists of 2 alpha, 1 beta, 1 beta' and 1 omega subunit. When a sigma factor is associated with the core the holoenzyme is formed, which can initiate transcription.</text>
</comment>
<dbReference type="EMBL" id="CP002189">
    <property type="protein sequence ID" value="ADV33937.1"/>
    <property type="molecule type" value="Genomic_DNA"/>
</dbReference>
<dbReference type="InterPro" id="IPR015712">
    <property type="entry name" value="DNA-dir_RNA_pol_su2"/>
</dbReference>
<feature type="domain" description="RNA polymerase Rpb2" evidence="11">
    <location>
        <begin position="323"/>
        <end position="457"/>
    </location>
</feature>
<evidence type="ECO:0000256" key="8">
    <source>
        <dbReference type="RuleBase" id="RU363031"/>
    </source>
</evidence>
<dbReference type="Gene3D" id="2.30.150.10">
    <property type="entry name" value="DNA-directed RNA polymerase, beta subunit, external 1 domain"/>
    <property type="match status" value="1"/>
</dbReference>
<dbReference type="Gene3D" id="2.40.50.150">
    <property type="match status" value="1"/>
</dbReference>
<dbReference type="Pfam" id="PF04565">
    <property type="entry name" value="RNA_pol_Rpb2_3"/>
    <property type="match status" value="1"/>
</dbReference>
<dbReference type="InterPro" id="IPR014724">
    <property type="entry name" value="RNA_pol_RPB2_OB-fold"/>
</dbReference>
<proteinExistence type="inferred from homology"/>
<evidence type="ECO:0000259" key="14">
    <source>
        <dbReference type="Pfam" id="PF10385"/>
    </source>
</evidence>
<comment type="function">
    <text evidence="6 8">DNA-dependent RNA polymerase catalyzes the transcription of DNA into RNA using the four ribonucleoside triphosphates as substrates.</text>
</comment>
<dbReference type="GO" id="GO:0003677">
    <property type="term" value="F:DNA binding"/>
    <property type="evidence" value="ECO:0007669"/>
    <property type="project" value="UniProtKB-UniRule"/>
</dbReference>
<protein>
    <recommendedName>
        <fullName evidence="6 8">DNA-directed RNA polymerase subunit beta</fullName>
        <shortName evidence="6">RNAP subunit beta</shortName>
        <ecNumber evidence="6 8">2.7.7.6</ecNumber>
    </recommendedName>
    <alternativeName>
        <fullName evidence="6">RNA polymerase subunit beta</fullName>
    </alternativeName>
    <alternativeName>
        <fullName evidence="6">Transcriptase subunit beta</fullName>
    </alternativeName>
</protein>
<evidence type="ECO:0000259" key="13">
    <source>
        <dbReference type="Pfam" id="PF04565"/>
    </source>
</evidence>
<dbReference type="GO" id="GO:0003899">
    <property type="term" value="F:DNA-directed RNA polymerase activity"/>
    <property type="evidence" value="ECO:0007669"/>
    <property type="project" value="UniProtKB-UniRule"/>
</dbReference>
<name>E8Q6G8_BLOVB</name>
<dbReference type="FunFam" id="3.90.1800.10:FF:000001">
    <property type="entry name" value="DNA-directed RNA polymerase subunit beta"/>
    <property type="match status" value="1"/>
</dbReference>
<comment type="similarity">
    <text evidence="6 7">Belongs to the RNA polymerase beta chain family.</text>
</comment>
<gene>
    <name evidence="6 15" type="primary">rpoB</name>
    <name evidence="15" type="ordered locus">BVAF_559</name>
</gene>
<evidence type="ECO:0000256" key="7">
    <source>
        <dbReference type="RuleBase" id="RU000434"/>
    </source>
</evidence>
<dbReference type="InterPro" id="IPR007121">
    <property type="entry name" value="RNA_pol_bsu_CS"/>
</dbReference>
<dbReference type="InterPro" id="IPR037033">
    <property type="entry name" value="DNA-dir_RNAP_su2_hyb_sf"/>
</dbReference>
<dbReference type="HOGENOM" id="CLU_000524_4_0_6"/>
<feature type="domain" description="DNA-directed RNA polymerase beta subunit external 1" evidence="14">
    <location>
        <begin position="594"/>
        <end position="659"/>
    </location>
</feature>
<dbReference type="RefSeq" id="WP_013516862.1">
    <property type="nucleotide sequence ID" value="NC_014909.2"/>
</dbReference>
<dbReference type="CDD" id="cd00653">
    <property type="entry name" value="RNA_pol_B_RPB2"/>
    <property type="match status" value="1"/>
</dbReference>
<dbReference type="Gene3D" id="3.90.1800.10">
    <property type="entry name" value="RNA polymerase alpha subunit dimerisation domain"/>
    <property type="match status" value="1"/>
</dbReference>
<dbReference type="OrthoDB" id="9803954at2"/>
<dbReference type="HAMAP" id="MF_01321">
    <property type="entry name" value="RNApol_bact_RpoB"/>
    <property type="match status" value="1"/>
</dbReference>
<dbReference type="SUPFAM" id="SSF64484">
    <property type="entry name" value="beta and beta-prime subunits of DNA dependent RNA-polymerase"/>
    <property type="match status" value="1"/>
</dbReference>
<dbReference type="Pfam" id="PF04563">
    <property type="entry name" value="RNA_pol_Rpb2_1"/>
    <property type="match status" value="1"/>
</dbReference>
<dbReference type="FunFam" id="2.40.270.10:FF:000004">
    <property type="entry name" value="DNA-directed RNA polymerase subunit beta"/>
    <property type="match status" value="1"/>
</dbReference>
<sequence>MVYSYTEKKRVRKDFGKRPKVLDIPYLLSIQLDSFEKFINKDLNGQYGLDAAFKSVFPIKSYNGNSELQYIDYTLGEPVFDVKECQARGVTFSASLRVQLCLVVYEKDGSGSCNVIAKKIQEQEVYMGEIPLMTNNGTFIINGIERVVVSQLHRSPGVFFDSDKGKTHSSGKVLYTARIIPYRGSWLDFEFDLKDNLFVRIDRRRKLPVTVLLKALSYTNDQILNIFFDVVVYEVVGNRWYMHLIPDRLRGETALFEVRVNDTVYVDKGRRITTQHINKLKFDNISKIEIPVEYLLGKVLIKDYINSSTGALIVSANTEISYEILNNLIKSGFNFIEVLFSNDLDCGNYISETLRIDTTITRFDALVEIYRVMRPGEPPTKDAAEYLFSSLFFSEERYDLSNVGRMKFNRSLQRNSIEGLGVLTKKDIVDVIKKLIDIRNGKGDVDDIDHLGNRRIRSVGEMAENQFRIGLVRVERAVKERLSLGDVHMLSPQDLINAKPISAAVREFFNSSQLSQFMDQNNPLSEITHKRRISALGPGGLTRERAGFEVRDVHPTHYGRVCPIETPEGPNIGLINSLSVYARANEYGFLETPYRKVNNGVVGNNIHYLSAIEEGDFIIAQANTNLNFQGQFIDDFIICRNKGESGLFRKDQIDYMDVSTQQIVSVAASLIPFLEHDDANRALMGANMQRQAVPLIRSEKPLVGTGMERAVAVDSGVTVVANRGGVVKYVDSSRIIIHVNLGELNSEESGIDIYSLTKYIRSNQNTCINQRPCVSLGERVSIGDVIADGPSTDLGELSLGQNMRIAFMPWNGYNFEDSMLVSERVVQEDRFTSIHIQELICISRDTKLGSEEITADIPNVGETALSKLDESGIVYIGAEVIGGEILVGKITPKGETQLTPEEKLLRAIFGEKASDVKDSSLRVPNGVCGTVIDVQIFTRDGVNKDKRALQIESMKLNQVKKDLEEEFKIFESALFDRVYELLLNSGEVEEERLLKMERRFWLKLELNDLVNRNQLFQLYNQYLDLKSLFEKKIEAQYQKVTQGDELAPGILKVVKVYLAVKRHIQPGDKMAGRHGNKGVISKINPVEDMPYDEYGVPVDIVLNPLGVPSRMNIGQILETHLGMAAKGIGDKINYLLQQHKEVYRLREFIQKAYDLGKGLRQNVNLDNFSDVEILELAKNLKKGMPIATPVFDGATEQEIKDLLKLSGLPESGQITLFDGCTGEVFERQVTVGYMYMLKLNHLVDDKMHARSTGSYSLVTQQPLGGKAQFGGQRFGEMEVWALEAYGASYTLQEMLTVKSDDVNGRTKMYKNIIDGNHSMEPGMPESFNVLLKEIRSLAINIELEE</sequence>
<dbReference type="NCBIfam" id="NF001616">
    <property type="entry name" value="PRK00405.1"/>
    <property type="match status" value="1"/>
</dbReference>
<keyword evidence="2 6" id="KW-0808">Transferase</keyword>
<dbReference type="Proteomes" id="UP000007464">
    <property type="component" value="Chromosome"/>
</dbReference>
<comment type="catalytic activity">
    <reaction evidence="5 6 8">
        <text>RNA(n) + a ribonucleoside 5'-triphosphate = RNA(n+1) + diphosphate</text>
        <dbReference type="Rhea" id="RHEA:21248"/>
        <dbReference type="Rhea" id="RHEA-COMP:14527"/>
        <dbReference type="Rhea" id="RHEA-COMP:17342"/>
        <dbReference type="ChEBI" id="CHEBI:33019"/>
        <dbReference type="ChEBI" id="CHEBI:61557"/>
        <dbReference type="ChEBI" id="CHEBI:140395"/>
        <dbReference type="EC" id="2.7.7.6"/>
    </reaction>
</comment>
<dbReference type="InterPro" id="IPR007642">
    <property type="entry name" value="RNA_pol_Rpb2_2"/>
</dbReference>
<dbReference type="FunFam" id="2.40.50.150:FF:000001">
    <property type="entry name" value="DNA-directed RNA polymerase subunit beta"/>
    <property type="match status" value="1"/>
</dbReference>
<evidence type="ECO:0000256" key="4">
    <source>
        <dbReference type="ARBA" id="ARBA00023163"/>
    </source>
</evidence>
<evidence type="ECO:0000313" key="15">
    <source>
        <dbReference type="EMBL" id="ADV33937.1"/>
    </source>
</evidence>
<dbReference type="Pfam" id="PF04560">
    <property type="entry name" value="RNA_pol_Rpb2_7"/>
    <property type="match status" value="1"/>
</dbReference>
<dbReference type="KEGG" id="bva:BVAF_559"/>
<dbReference type="Gene3D" id="3.90.1100.10">
    <property type="match status" value="2"/>
</dbReference>
<evidence type="ECO:0000313" key="16">
    <source>
        <dbReference type="Proteomes" id="UP000007464"/>
    </source>
</evidence>
<dbReference type="InterPro" id="IPR010243">
    <property type="entry name" value="RNA_pol_bsu_bac"/>
</dbReference>
<dbReference type="InterPro" id="IPR007120">
    <property type="entry name" value="DNA-dir_RNAP_su2_dom"/>
</dbReference>
<dbReference type="InterPro" id="IPR037034">
    <property type="entry name" value="RNA_pol_Rpb2_2_sf"/>
</dbReference>
<dbReference type="Gene3D" id="3.90.1110.10">
    <property type="entry name" value="RNA polymerase Rpb2, domain 2"/>
    <property type="match status" value="2"/>
</dbReference>
<dbReference type="NCBIfam" id="TIGR02013">
    <property type="entry name" value="rpoB"/>
    <property type="match status" value="1"/>
</dbReference>
<organism evidence="15 16">
    <name type="scientific">Blochmanniella vafra (strain BVAF)</name>
    <dbReference type="NCBI Taxonomy" id="859654"/>
    <lineage>
        <taxon>Bacteria</taxon>
        <taxon>Pseudomonadati</taxon>
        <taxon>Pseudomonadota</taxon>
        <taxon>Gammaproteobacteria</taxon>
        <taxon>Enterobacterales</taxon>
        <taxon>Enterobacteriaceae</taxon>
        <taxon>ant endosymbionts</taxon>
        <taxon>Candidatus Blochmanniella</taxon>
    </lineage>
</organism>
<evidence type="ECO:0000259" key="10">
    <source>
        <dbReference type="Pfam" id="PF04560"/>
    </source>
</evidence>
<dbReference type="InterPro" id="IPR042107">
    <property type="entry name" value="DNA-dir_RNA_pol_bsu_ext_1_sf"/>
</dbReference>
<accession>E8Q6G8</accession>
<keyword evidence="4 6" id="KW-0804">Transcription</keyword>
<evidence type="ECO:0000256" key="2">
    <source>
        <dbReference type="ARBA" id="ARBA00022679"/>
    </source>
</evidence>